<dbReference type="EMBL" id="SDMR01000001">
    <property type="protein sequence ID" value="TBT96111.1"/>
    <property type="molecule type" value="Genomic_DNA"/>
</dbReference>
<dbReference type="RefSeq" id="WP_131170524.1">
    <property type="nucleotide sequence ID" value="NZ_FXTL01000001.1"/>
</dbReference>
<evidence type="ECO:0000313" key="1">
    <source>
        <dbReference type="EMBL" id="TBT96111.1"/>
    </source>
</evidence>
<proteinExistence type="predicted"/>
<keyword evidence="2" id="KW-1185">Reference proteome</keyword>
<sequence length="67" mass="6965">MSQTSRREALKAQQLAQAKAARRMRMIGLGAAVAAVLLAVLLIVALVNGGSTASASYLKNSELPEPT</sequence>
<dbReference type="Proteomes" id="UP000291933">
    <property type="component" value="Unassembled WGS sequence"/>
</dbReference>
<name>A0A4V2JTF7_PROTD</name>
<gene>
    <name evidence="1" type="ORF">ET996_00065</name>
</gene>
<protein>
    <submittedName>
        <fullName evidence="1">Uncharacterized protein</fullName>
    </submittedName>
</protein>
<organism evidence="1 2">
    <name type="scientific">Propioniciclava tarda</name>
    <dbReference type="NCBI Taxonomy" id="433330"/>
    <lineage>
        <taxon>Bacteria</taxon>
        <taxon>Bacillati</taxon>
        <taxon>Actinomycetota</taxon>
        <taxon>Actinomycetes</taxon>
        <taxon>Propionibacteriales</taxon>
        <taxon>Propionibacteriaceae</taxon>
        <taxon>Propioniciclava</taxon>
    </lineage>
</organism>
<dbReference type="AlphaFoldDB" id="A0A4V2JTF7"/>
<comment type="caution">
    <text evidence="1">The sequence shown here is derived from an EMBL/GenBank/DDBJ whole genome shotgun (WGS) entry which is preliminary data.</text>
</comment>
<evidence type="ECO:0000313" key="2">
    <source>
        <dbReference type="Proteomes" id="UP000291933"/>
    </source>
</evidence>
<accession>A0A4V2JTF7</accession>
<reference evidence="1 2" key="1">
    <citation type="submission" date="2019-01" db="EMBL/GenBank/DDBJ databases">
        <title>Lactibacter flavus gen. nov., sp. nov., a novel bacterium of the family Propionibacteriaceae isolated from raw milk and dairy products.</title>
        <authorList>
            <person name="Huptas C."/>
            <person name="Wenning M."/>
            <person name="Breitenwieser F."/>
            <person name="Doll E."/>
            <person name="Von Neubeck M."/>
            <person name="Busse H.-J."/>
            <person name="Scherer S."/>
        </authorList>
    </citation>
    <scope>NUCLEOTIDE SEQUENCE [LARGE SCALE GENOMIC DNA]</scope>
    <source>
        <strain evidence="1 2">DSM 22130</strain>
    </source>
</reference>